<dbReference type="InterPro" id="IPR029149">
    <property type="entry name" value="Creatin/AminoP/Spt16_N"/>
</dbReference>
<organism evidence="11 12">
    <name type="scientific">Jatrophihabitans telluris</name>
    <dbReference type="NCBI Taxonomy" id="2038343"/>
    <lineage>
        <taxon>Bacteria</taxon>
        <taxon>Bacillati</taxon>
        <taxon>Actinomycetota</taxon>
        <taxon>Actinomycetes</taxon>
        <taxon>Jatrophihabitantales</taxon>
        <taxon>Jatrophihabitantaceae</taxon>
        <taxon>Jatrophihabitans</taxon>
    </lineage>
</organism>
<evidence type="ECO:0000256" key="9">
    <source>
        <dbReference type="SAM" id="MobiDB-lite"/>
    </source>
</evidence>
<evidence type="ECO:0000256" key="1">
    <source>
        <dbReference type="ARBA" id="ARBA00001424"/>
    </source>
</evidence>
<dbReference type="InterPro" id="IPR052433">
    <property type="entry name" value="X-Pro_dipept-like"/>
</dbReference>
<evidence type="ECO:0000256" key="5">
    <source>
        <dbReference type="ARBA" id="ARBA00022723"/>
    </source>
</evidence>
<dbReference type="InterPro" id="IPR001131">
    <property type="entry name" value="Peptidase_M24B_aminopep-P_CS"/>
</dbReference>
<dbReference type="Pfam" id="PF00557">
    <property type="entry name" value="Peptidase_M24"/>
    <property type="match status" value="1"/>
</dbReference>
<dbReference type="EC" id="3.4.11.9" evidence="4"/>
<dbReference type="PANTHER" id="PTHR43226">
    <property type="entry name" value="XAA-PRO AMINOPEPTIDASE 3"/>
    <property type="match status" value="1"/>
</dbReference>
<keyword evidence="6" id="KW-0378">Hydrolase</keyword>
<keyword evidence="11" id="KW-0645">Protease</keyword>
<keyword evidence="7" id="KW-0464">Manganese</keyword>
<feature type="region of interest" description="Disordered" evidence="9">
    <location>
        <begin position="43"/>
        <end position="69"/>
    </location>
</feature>
<comment type="similarity">
    <text evidence="3 8">Belongs to the peptidase M24B family.</text>
</comment>
<dbReference type="RefSeq" id="WP_249773357.1">
    <property type="nucleotide sequence ID" value="NZ_CP097332.1"/>
</dbReference>
<keyword evidence="5 8" id="KW-0479">Metal-binding</keyword>
<sequence>MSETDAAEPTSETPTDTHAEGTTSHDIPLPAGLATAIAADWEPAPRMPHPAGRDGRLSAGAATSAKNRGALSGRFPTKAVVVPSGVLKVRSNDTDFPFRAASAFTWLTGETVEGAVLMLAPTGAGSHRATLYVREYDGPGEVGYFTNRLHGALWVGNVPTVAETSEVLGVETRPMSELSRDLKALGDTDVVALSGLDPALDSLLPPARTGDAALAEAVDELRLAKDDWEVSQLQAACDATTRGFTDVAATIPEVLAAGGRRGERWLEGTFWRRARMEGNDVGYTSIVGAGQHATTLHWWRNDGDLAPGQLLLADMGVEVDSLFTADVTRTLPVSGAWTPAQRQLYGAVLEAQQAGIAEVRSGADFLAAHKAAMWVLADHLHSWGVLPVSADVSCQEDAEAPGAGLHRRYTLHGVSHMLGIDVHDCAAARDETYRNGPLGAGYVLTVEPGLYFQPNDLSVPAEWRGIGIRIEDDILVTESEPVNLSASLPRDPDEIVAWMREAQSRPVLP</sequence>
<dbReference type="EMBL" id="CP097332">
    <property type="protein sequence ID" value="UQX89461.1"/>
    <property type="molecule type" value="Genomic_DNA"/>
</dbReference>
<dbReference type="Gene3D" id="3.40.350.10">
    <property type="entry name" value="Creatinase/prolidase N-terminal domain"/>
    <property type="match status" value="1"/>
</dbReference>
<evidence type="ECO:0000259" key="10">
    <source>
        <dbReference type="SMART" id="SM01011"/>
    </source>
</evidence>
<keyword evidence="11" id="KW-0031">Aminopeptidase</keyword>
<comment type="cofactor">
    <cofactor evidence="2">
        <name>Mn(2+)</name>
        <dbReference type="ChEBI" id="CHEBI:29035"/>
    </cofactor>
</comment>
<dbReference type="SUPFAM" id="SSF53092">
    <property type="entry name" value="Creatinase/prolidase N-terminal domain"/>
    <property type="match status" value="1"/>
</dbReference>
<gene>
    <name evidence="11" type="ORF">M6D93_05500</name>
</gene>
<accession>A0ABY4R2R7</accession>
<dbReference type="PROSITE" id="PS00491">
    <property type="entry name" value="PROLINE_PEPTIDASE"/>
    <property type="match status" value="1"/>
</dbReference>
<evidence type="ECO:0000313" key="11">
    <source>
        <dbReference type="EMBL" id="UQX89461.1"/>
    </source>
</evidence>
<protein>
    <recommendedName>
        <fullName evidence="4">Xaa-Pro aminopeptidase</fullName>
        <ecNumber evidence="4">3.4.11.9</ecNumber>
    </recommendedName>
</protein>
<dbReference type="InterPro" id="IPR036005">
    <property type="entry name" value="Creatinase/aminopeptidase-like"/>
</dbReference>
<dbReference type="PANTHER" id="PTHR43226:SF4">
    <property type="entry name" value="XAA-PRO AMINOPEPTIDASE 3"/>
    <property type="match status" value="1"/>
</dbReference>
<evidence type="ECO:0000313" key="12">
    <source>
        <dbReference type="Proteomes" id="UP001056336"/>
    </source>
</evidence>
<proteinExistence type="inferred from homology"/>
<dbReference type="CDD" id="cd01087">
    <property type="entry name" value="Prolidase"/>
    <property type="match status" value="1"/>
</dbReference>
<name>A0ABY4R2R7_9ACTN</name>
<feature type="region of interest" description="Disordered" evidence="9">
    <location>
        <begin position="1"/>
        <end position="29"/>
    </location>
</feature>
<dbReference type="SUPFAM" id="SSF55920">
    <property type="entry name" value="Creatinase/aminopeptidase"/>
    <property type="match status" value="1"/>
</dbReference>
<feature type="domain" description="Aminopeptidase P N-terminal" evidence="10">
    <location>
        <begin position="59"/>
        <end position="201"/>
    </location>
</feature>
<dbReference type="Pfam" id="PF05195">
    <property type="entry name" value="AMP_N"/>
    <property type="match status" value="1"/>
</dbReference>
<dbReference type="Proteomes" id="UP001056336">
    <property type="component" value="Chromosome"/>
</dbReference>
<evidence type="ECO:0000256" key="8">
    <source>
        <dbReference type="RuleBase" id="RU000590"/>
    </source>
</evidence>
<dbReference type="InterPro" id="IPR000994">
    <property type="entry name" value="Pept_M24"/>
</dbReference>
<evidence type="ECO:0000256" key="7">
    <source>
        <dbReference type="ARBA" id="ARBA00023211"/>
    </source>
</evidence>
<dbReference type="InterPro" id="IPR007865">
    <property type="entry name" value="Aminopep_P_N"/>
</dbReference>
<evidence type="ECO:0000256" key="2">
    <source>
        <dbReference type="ARBA" id="ARBA00001936"/>
    </source>
</evidence>
<keyword evidence="12" id="KW-1185">Reference proteome</keyword>
<dbReference type="GO" id="GO:0004177">
    <property type="term" value="F:aminopeptidase activity"/>
    <property type="evidence" value="ECO:0007669"/>
    <property type="project" value="UniProtKB-KW"/>
</dbReference>
<evidence type="ECO:0000256" key="4">
    <source>
        <dbReference type="ARBA" id="ARBA00012574"/>
    </source>
</evidence>
<dbReference type="Gene3D" id="3.90.230.10">
    <property type="entry name" value="Creatinase/methionine aminopeptidase superfamily"/>
    <property type="match status" value="1"/>
</dbReference>
<evidence type="ECO:0000256" key="3">
    <source>
        <dbReference type="ARBA" id="ARBA00008766"/>
    </source>
</evidence>
<comment type="catalytic activity">
    <reaction evidence="1">
        <text>Release of any N-terminal amino acid, including proline, that is linked to proline, even from a dipeptide or tripeptide.</text>
        <dbReference type="EC" id="3.4.11.9"/>
    </reaction>
</comment>
<reference evidence="11" key="2">
    <citation type="submission" date="2022-05" db="EMBL/GenBank/DDBJ databases">
        <authorList>
            <person name="Kim J.-S."/>
            <person name="Lee K."/>
            <person name="Suh M."/>
            <person name="Eom M."/>
            <person name="Kim J.-S."/>
            <person name="Kim D.-S."/>
            <person name="Ko S.-H."/>
            <person name="Shin Y."/>
            <person name="Lee J.-S."/>
        </authorList>
    </citation>
    <scope>NUCLEOTIDE SEQUENCE</scope>
    <source>
        <strain evidence="11">N237</strain>
    </source>
</reference>
<reference evidence="11" key="1">
    <citation type="journal article" date="2018" name="Int. J. Syst. Evol. Microbiol.">
        <title>Jatrophihabitans telluris sp. nov., isolated from sediment soil of lava forest wetlands and the emended description of the genus Jatrophihabitans.</title>
        <authorList>
            <person name="Lee K.C."/>
            <person name="Suh M.K."/>
            <person name="Eom M.K."/>
            <person name="Kim K.K."/>
            <person name="Kim J.S."/>
            <person name="Kim D.S."/>
            <person name="Ko S.H."/>
            <person name="Shin Y.K."/>
            <person name="Lee J.S."/>
        </authorList>
    </citation>
    <scope>NUCLEOTIDE SEQUENCE</scope>
    <source>
        <strain evidence="11">N237</strain>
    </source>
</reference>
<dbReference type="SMART" id="SM01011">
    <property type="entry name" value="AMP_N"/>
    <property type="match status" value="1"/>
</dbReference>
<feature type="compositionally biased region" description="Polar residues" evidence="9">
    <location>
        <begin position="10"/>
        <end position="25"/>
    </location>
</feature>
<evidence type="ECO:0000256" key="6">
    <source>
        <dbReference type="ARBA" id="ARBA00022801"/>
    </source>
</evidence>